<dbReference type="InterPro" id="IPR000772">
    <property type="entry name" value="Ricin_B_lectin"/>
</dbReference>
<dbReference type="EMBL" id="NMUL01000049">
    <property type="protein sequence ID" value="OXM61117.1"/>
    <property type="molecule type" value="Genomic_DNA"/>
</dbReference>
<feature type="domain" description="CBM6" evidence="3">
    <location>
        <begin position="339"/>
        <end position="458"/>
    </location>
</feature>
<accession>A0A229SPZ4</accession>
<dbReference type="InterPro" id="IPR005084">
    <property type="entry name" value="CBM6"/>
</dbReference>
<dbReference type="SUPFAM" id="SSF49785">
    <property type="entry name" value="Galactose-binding domain-like"/>
    <property type="match status" value="1"/>
</dbReference>
<comment type="caution">
    <text evidence="4">The sequence shown here is derived from an EMBL/GenBank/DDBJ whole genome shotgun (WGS) entry which is preliminary data.</text>
</comment>
<dbReference type="Gene3D" id="2.60.120.260">
    <property type="entry name" value="Galactose-binding domain-like"/>
    <property type="match status" value="1"/>
</dbReference>
<dbReference type="PROSITE" id="PS51175">
    <property type="entry name" value="CBM6"/>
    <property type="match status" value="1"/>
</dbReference>
<reference evidence="5" key="1">
    <citation type="submission" date="2017-07" db="EMBL/GenBank/DDBJ databases">
        <title>Comparative genome mining reveals phylogenetic distribution patterns of secondary metabolites in Amycolatopsis.</title>
        <authorList>
            <person name="Adamek M."/>
            <person name="Alanjary M."/>
            <person name="Sales-Ortells H."/>
            <person name="Goodfellow M."/>
            <person name="Bull A.T."/>
            <person name="Kalinowski J."/>
            <person name="Ziemert N."/>
        </authorList>
    </citation>
    <scope>NUCLEOTIDE SEQUENCE [LARGE SCALE GENOMIC DNA]</scope>
    <source>
        <strain evidence="5">H5</strain>
    </source>
</reference>
<dbReference type="CDD" id="cd04081">
    <property type="entry name" value="CBM35_galactosidase-like"/>
    <property type="match status" value="1"/>
</dbReference>
<dbReference type="GO" id="GO:0030246">
    <property type="term" value="F:carbohydrate binding"/>
    <property type="evidence" value="ECO:0007669"/>
    <property type="project" value="InterPro"/>
</dbReference>
<dbReference type="Pfam" id="PF00652">
    <property type="entry name" value="Ricin_B_lectin"/>
    <property type="match status" value="1"/>
</dbReference>
<dbReference type="Pfam" id="PF22704">
    <property type="entry name" value="CBM13-like"/>
    <property type="match status" value="1"/>
</dbReference>
<keyword evidence="5" id="KW-1185">Reference proteome</keyword>
<dbReference type="Gene3D" id="2.80.10.50">
    <property type="match status" value="1"/>
</dbReference>
<dbReference type="InterPro" id="IPR008979">
    <property type="entry name" value="Galactose-bd-like_sf"/>
</dbReference>
<gene>
    <name evidence="4" type="ORF">CF165_39290</name>
</gene>
<evidence type="ECO:0000256" key="1">
    <source>
        <dbReference type="SAM" id="MobiDB-lite"/>
    </source>
</evidence>
<evidence type="ECO:0000313" key="4">
    <source>
        <dbReference type="EMBL" id="OXM61117.1"/>
    </source>
</evidence>
<name>A0A229SPZ4_9PSEU</name>
<sequence length="458" mass="46438">MRRATVPSAVTAGIVLVWITALAAGNTTASGAPPPAAGTQQAFLTLYGWWDNTPPGGDIAYPQLHKTAGGTGTYADPITFATYTGEVKPGGRIFVPRVGKYFIMEDGCDECKADWTGKGPDGGPGLWHFDMWEGGQGGNPISAIECEDALTDYNADNTPHLEPVVVDPPADEAVNTEPIFDSGSGRCFGGAKPVITVGQYKNNATGLCLDDPGDKTTAGWTLAMAACDGSPEQQFTFDGTFLSIHAVANQQGAVCADAKSGPIVFKTCTGGPTQQWSANTNLTISDIQTGKKCFTVSGTSVTAGSCAGAAAQWTFPTATTPPPTSTTPTTTTTSPPGGTSYEAESAALAGGATVASCQQCSGGKKVSGVGRGGTVTFTGVGEPAAGDYPMTVFYLSGSAARSAVVTVNGVARTVEFPQTNGSSVGSVTVTVPLNAGTGNAVSFANPTAASPSLDRIVV</sequence>
<evidence type="ECO:0000313" key="5">
    <source>
        <dbReference type="Proteomes" id="UP000215199"/>
    </source>
</evidence>
<dbReference type="InterPro" id="IPR055240">
    <property type="entry name" value="CBM13-like"/>
</dbReference>
<dbReference type="InterPro" id="IPR035992">
    <property type="entry name" value="Ricin_B-like_lectins"/>
</dbReference>
<feature type="region of interest" description="Disordered" evidence="1">
    <location>
        <begin position="315"/>
        <end position="342"/>
    </location>
</feature>
<feature type="signal peptide" evidence="2">
    <location>
        <begin position="1"/>
        <end position="23"/>
    </location>
</feature>
<evidence type="ECO:0000259" key="3">
    <source>
        <dbReference type="PROSITE" id="PS51175"/>
    </source>
</evidence>
<feature type="chain" id="PRO_5013325446" evidence="2">
    <location>
        <begin position="24"/>
        <end position="458"/>
    </location>
</feature>
<organism evidence="4 5">
    <name type="scientific">Amycolatopsis vastitatis</name>
    <dbReference type="NCBI Taxonomy" id="1905142"/>
    <lineage>
        <taxon>Bacteria</taxon>
        <taxon>Bacillati</taxon>
        <taxon>Actinomycetota</taxon>
        <taxon>Actinomycetes</taxon>
        <taxon>Pseudonocardiales</taxon>
        <taxon>Pseudonocardiaceae</taxon>
        <taxon>Amycolatopsis</taxon>
    </lineage>
</organism>
<keyword evidence="2" id="KW-0732">Signal</keyword>
<dbReference type="CDD" id="cd00161">
    <property type="entry name" value="beta-trefoil_Ricin-like"/>
    <property type="match status" value="1"/>
</dbReference>
<dbReference type="AlphaFoldDB" id="A0A229SPZ4"/>
<protein>
    <submittedName>
        <fullName evidence="4">Carbohydrate-binding protein</fullName>
    </submittedName>
</protein>
<dbReference type="RefSeq" id="WP_093952677.1">
    <property type="nucleotide sequence ID" value="NZ_NMUL01000049.1"/>
</dbReference>
<dbReference type="SMART" id="SM00458">
    <property type="entry name" value="RICIN"/>
    <property type="match status" value="1"/>
</dbReference>
<dbReference type="Proteomes" id="UP000215199">
    <property type="component" value="Unassembled WGS sequence"/>
</dbReference>
<evidence type="ECO:0000256" key="2">
    <source>
        <dbReference type="SAM" id="SignalP"/>
    </source>
</evidence>
<dbReference type="SUPFAM" id="SSF50370">
    <property type="entry name" value="Ricin B-like lectins"/>
    <property type="match status" value="1"/>
</dbReference>
<dbReference type="OrthoDB" id="7838675at2"/>
<dbReference type="PROSITE" id="PS50231">
    <property type="entry name" value="RICIN_B_LECTIN"/>
    <property type="match status" value="1"/>
</dbReference>
<feature type="compositionally biased region" description="Low complexity" evidence="1">
    <location>
        <begin position="326"/>
        <end position="340"/>
    </location>
</feature>
<proteinExistence type="predicted"/>